<evidence type="ECO:0000313" key="2">
    <source>
        <dbReference type="Proteomes" id="UP000257143"/>
    </source>
</evidence>
<keyword evidence="2" id="KW-1185">Reference proteome</keyword>
<evidence type="ECO:0000313" key="1">
    <source>
        <dbReference type="EMBL" id="RDW18261.1"/>
    </source>
</evidence>
<reference evidence="2" key="1">
    <citation type="submission" date="2017-11" db="EMBL/GenBank/DDBJ databases">
        <authorList>
            <person name="Zhu W."/>
        </authorList>
    </citation>
    <scope>NUCLEOTIDE SEQUENCE [LARGE SCALE GENOMIC DNA]</scope>
    <source>
        <strain evidence="2">CAU 1183</strain>
    </source>
</reference>
<accession>A0A3D8PSK1</accession>
<gene>
    <name evidence="1" type="ORF">CWR48_11800</name>
</gene>
<protein>
    <submittedName>
        <fullName evidence="1">Uncharacterized protein</fullName>
    </submittedName>
</protein>
<dbReference type="RefSeq" id="WP_115773441.1">
    <property type="nucleotide sequence ID" value="NZ_PIOC01000017.1"/>
</dbReference>
<dbReference type="OrthoDB" id="2971044at2"/>
<comment type="caution">
    <text evidence="1">The sequence shown here is derived from an EMBL/GenBank/DDBJ whole genome shotgun (WGS) entry which is preliminary data.</text>
</comment>
<dbReference type="EMBL" id="PIOC01000017">
    <property type="protein sequence ID" value="RDW18261.1"/>
    <property type="molecule type" value="Genomic_DNA"/>
</dbReference>
<sequence length="203" mass="23408">MSILVINCNHWIGYHVVNALLNHDYLVDGIENEMESDDLSMFFGRNSLFSFYNQRQRKQYDTCICVGDYGKMEAVKANRIFFINPQESSGRMNLENTTTILASHLFGEWMPMNKKGYYDQQAFITFDSNDFKENAIYIGDFTDGLIQWLGSSKISDKLEIKSEHKDGRENDASGNGIYISASLPLEKRVTALQQHYVSNKNRR</sequence>
<organism evidence="1 2">
    <name type="scientific">Oceanobacillus arenosus</name>
    <dbReference type="NCBI Taxonomy" id="1229153"/>
    <lineage>
        <taxon>Bacteria</taxon>
        <taxon>Bacillati</taxon>
        <taxon>Bacillota</taxon>
        <taxon>Bacilli</taxon>
        <taxon>Bacillales</taxon>
        <taxon>Bacillaceae</taxon>
        <taxon>Oceanobacillus</taxon>
    </lineage>
</organism>
<name>A0A3D8PSK1_9BACI</name>
<dbReference type="AlphaFoldDB" id="A0A3D8PSK1"/>
<proteinExistence type="predicted"/>
<dbReference type="Proteomes" id="UP000257143">
    <property type="component" value="Unassembled WGS sequence"/>
</dbReference>